<evidence type="ECO:0000256" key="3">
    <source>
        <dbReference type="ARBA" id="ARBA00023180"/>
    </source>
</evidence>
<accession>A0A814SX73</accession>
<keyword evidence="3" id="KW-0325">Glycoprotein</keyword>
<dbReference type="EMBL" id="CAJNOU010001113">
    <property type="protein sequence ID" value="CAF1153738.1"/>
    <property type="molecule type" value="Genomic_DNA"/>
</dbReference>
<comment type="caution">
    <text evidence="5">The sequence shown here is derived from an EMBL/GenBank/DDBJ whole genome shotgun (WGS) entry which is preliminary data.</text>
</comment>
<evidence type="ECO:0000313" key="5">
    <source>
        <dbReference type="EMBL" id="CAF1153738.1"/>
    </source>
</evidence>
<dbReference type="AlphaFoldDB" id="A0A814SX73"/>
<keyword evidence="2" id="KW-0677">Repeat</keyword>
<evidence type="ECO:0000256" key="4">
    <source>
        <dbReference type="SAM" id="SignalP"/>
    </source>
</evidence>
<keyword evidence="1 4" id="KW-0732">Signal</keyword>
<sequence>MVSTVIRCFVFILFSQRCVHHPRCHNLPVCYPVPSFNQQLCPPIATMNTTTASTIPTTTTTQQLSMNTTTASTIPTTTTTQQLFHPLRGSSIDIHPNARWQQSGITVAGGNRQANGINQLPDPRGLYVDDDQTIYAADRANNRIVEWKRGATSGQVVAGGNGQGSLDHQLFIPIDVIVDKERDSLIISDYVNRRVVRWPRRNGTSGETIISSIDCLGLTMDENRSLYIVDGVKNEVRRYRRGESQGIVVAGGNGKGNRLNQFSNPQYVFVDRDHSVYVSDLGNNRVMKWMEGAKEGIVVAGGQGQGNALTQLSYPEGVVADQLGTVYVADGGNNRIMRWSNRATQGSVIIGGNEDLSNEIFFEIFDYLHALDIFTGFSSLNKRFLSILQTIPLRILISYIHCRRQIDFLSSHLIYHADQVISIGMRDTIRDDTSIISLLFNRHYFINLQSCRFITIHPSTKLDNVIKQIKNFNRLVSFSIYHPNDKTFSKNDKSNFTHTILMHKSSSLRSVVLQYAYDYLDISNYTSLPSNLISLYLYINGSPSTVSVYSILPILRLCHRVRYIRIIIKHNNLAENNNMNFSIRSASINENDLPILPQMISFDLIVFARCDTRSIGYILRCMPNLKYFIFILGPHKSRRLFPSELIDGHVWQQMLELSVPYLSKFEFHMSVCNNSPPIDLDIVIDSFEYFVRKYPNWHMVIDQWKLNSSTRGDYIMLRTLNYHKRKSNLYTNMPLISSGFFETRSTMKTINDHYLFYVNEMDLGIYITPERPTITCSSPLFQQIISIKLEMPIIRSSLWNNLLNIVNFGETNNDDARESVTYLSRFVDLVNITKIEFGLSFNINRWKHVQFILEACPNVVNLTMNTTLLISSRFIDNPLLIPIFKQIKLIETKTEKIYFPSNFPQKLVEYFPSLIHIELQVFSFDNCVSSIETFLSHLKNLSYLKITYYENTSFNDPFSRDYIIEKRRQTFPMNIIYEQIINVKNNGEAIEIWLT</sequence>
<feature type="chain" id="PRO_5032563841" evidence="4">
    <location>
        <begin position="21"/>
        <end position="995"/>
    </location>
</feature>
<proteinExistence type="predicted"/>
<dbReference type="Gene3D" id="2.120.10.30">
    <property type="entry name" value="TolB, C-terminal domain"/>
    <property type="match status" value="1"/>
</dbReference>
<dbReference type="InterPro" id="IPR011042">
    <property type="entry name" value="6-blade_b-propeller_TolB-like"/>
</dbReference>
<name>A0A814SX73_9BILA</name>
<gene>
    <name evidence="5" type="ORF">SEV965_LOCUS18593</name>
</gene>
<dbReference type="PANTHER" id="PTHR10680">
    <property type="entry name" value="PEPTIDYL-GLYCINE ALPHA-AMIDATING MONOOXYGENASE"/>
    <property type="match status" value="1"/>
</dbReference>
<dbReference type="InterPro" id="IPR001258">
    <property type="entry name" value="NHL_repeat"/>
</dbReference>
<feature type="signal peptide" evidence="4">
    <location>
        <begin position="1"/>
        <end position="20"/>
    </location>
</feature>
<dbReference type="Proteomes" id="UP000663889">
    <property type="component" value="Unassembled WGS sequence"/>
</dbReference>
<dbReference type="Pfam" id="PF01436">
    <property type="entry name" value="NHL"/>
    <property type="match status" value="1"/>
</dbReference>
<dbReference type="SUPFAM" id="SSF101898">
    <property type="entry name" value="NHL repeat"/>
    <property type="match status" value="1"/>
</dbReference>
<evidence type="ECO:0000256" key="2">
    <source>
        <dbReference type="ARBA" id="ARBA00022737"/>
    </source>
</evidence>
<dbReference type="CDD" id="cd05819">
    <property type="entry name" value="NHL"/>
    <property type="match status" value="1"/>
</dbReference>
<evidence type="ECO:0000256" key="1">
    <source>
        <dbReference type="ARBA" id="ARBA00022729"/>
    </source>
</evidence>
<reference evidence="5" key="1">
    <citation type="submission" date="2021-02" db="EMBL/GenBank/DDBJ databases">
        <authorList>
            <person name="Nowell W R."/>
        </authorList>
    </citation>
    <scope>NUCLEOTIDE SEQUENCE</scope>
</reference>
<organism evidence="5 6">
    <name type="scientific">Rotaria sordida</name>
    <dbReference type="NCBI Taxonomy" id="392033"/>
    <lineage>
        <taxon>Eukaryota</taxon>
        <taxon>Metazoa</taxon>
        <taxon>Spiralia</taxon>
        <taxon>Gnathifera</taxon>
        <taxon>Rotifera</taxon>
        <taxon>Eurotatoria</taxon>
        <taxon>Bdelloidea</taxon>
        <taxon>Philodinida</taxon>
        <taxon>Philodinidae</taxon>
        <taxon>Rotaria</taxon>
    </lineage>
</organism>
<dbReference type="Gene3D" id="2.40.10.500">
    <property type="match status" value="1"/>
</dbReference>
<protein>
    <submittedName>
        <fullName evidence="5">Uncharacterized protein</fullName>
    </submittedName>
</protein>
<evidence type="ECO:0000313" key="6">
    <source>
        <dbReference type="Proteomes" id="UP000663889"/>
    </source>
</evidence>